<protein>
    <submittedName>
        <fullName evidence="1">Uncharacterized protein</fullName>
    </submittedName>
</protein>
<name>A0A8S5TAQ1_9CAUD</name>
<organism evidence="1">
    <name type="scientific">Siphoviridae sp. ctwuP1</name>
    <dbReference type="NCBI Taxonomy" id="2827972"/>
    <lineage>
        <taxon>Viruses</taxon>
        <taxon>Duplodnaviria</taxon>
        <taxon>Heunggongvirae</taxon>
        <taxon>Uroviricota</taxon>
        <taxon>Caudoviricetes</taxon>
    </lineage>
</organism>
<evidence type="ECO:0000313" key="1">
    <source>
        <dbReference type="EMBL" id="DAF60353.1"/>
    </source>
</evidence>
<sequence length="333" mass="38349">MPKQYRVEIFARDFTFRGWSQVENPKIVYDYLTLETTEINLPKHLECQRGDYLCIEGYEGIIKSIEYDKNRTKLTVKPLLSLLDIQVYYDRNAIYTQPLETFIAALVQKELIDTDDEIQRVEGLRIETRTNQIEGRLNLKDNIHKLFDDIILKALTKYGITVKMSLDIPKKEIKCSIGLTKAAQKTIEADLPVVLERSITLRDDYGAANKFVAVNKRNENEALTYYAEDYAPPCVQVVEYIDDDDFSAKAKERSNEALAKAEFENCIEIVLQEENTFLGGTEVGDRVNVIKDGVVYPTVLTGYEIERGRMRYIFGAVRIELTKILIMERRSGK</sequence>
<proteinExistence type="predicted"/>
<accession>A0A8S5TAQ1</accession>
<dbReference type="EMBL" id="BK032787">
    <property type="protein sequence ID" value="DAF60353.1"/>
    <property type="molecule type" value="Genomic_DNA"/>
</dbReference>
<reference evidence="1" key="1">
    <citation type="journal article" date="2021" name="Proc. Natl. Acad. Sci. U.S.A.">
        <title>A Catalog of Tens of Thousands of Viruses from Human Metagenomes Reveals Hidden Associations with Chronic Diseases.</title>
        <authorList>
            <person name="Tisza M.J."/>
            <person name="Buck C.B."/>
        </authorList>
    </citation>
    <scope>NUCLEOTIDE SEQUENCE</scope>
    <source>
        <strain evidence="1">CtwuP1</strain>
    </source>
</reference>